<dbReference type="SUPFAM" id="SSF158997">
    <property type="entry name" value="Trm112p-like"/>
    <property type="match status" value="1"/>
</dbReference>
<dbReference type="RefSeq" id="XP_008644826.1">
    <property type="nucleotide sequence ID" value="XM_008646604.1"/>
</dbReference>
<dbReference type="STRING" id="4577.B6UH31"/>
<dbReference type="EnsemblPlants" id="Zm00001eb222710_T001">
    <property type="protein sequence ID" value="Zm00001eb222710_P001"/>
    <property type="gene ID" value="Zm00001eb222710"/>
</dbReference>
<reference evidence="6" key="3">
    <citation type="submission" date="2015-12" db="EMBL/GenBank/DDBJ databases">
        <title>Update maize B73 reference genome by single molecule sequencing technologies.</title>
        <authorList>
            <consortium name="Maize Genome Sequencing Project"/>
            <person name="Ware D."/>
        </authorList>
    </citation>
    <scope>NUCLEOTIDE SEQUENCE</scope>
    <source>
        <tissue evidence="6">Seedling</tissue>
    </source>
</reference>
<dbReference type="eggNOG" id="ENOG502S9UK">
    <property type="taxonomic scope" value="Eukaryota"/>
</dbReference>
<dbReference type="ExpressionAtlas" id="B6UH31">
    <property type="expression patterns" value="baseline and differential"/>
</dbReference>
<evidence type="ECO:0007829" key="9">
    <source>
        <dbReference type="PeptideAtlas" id="B6UH31"/>
    </source>
</evidence>
<accession>B6UH31</accession>
<feature type="signal peptide" evidence="4">
    <location>
        <begin position="1"/>
        <end position="21"/>
    </location>
</feature>
<feature type="region of interest" description="Disordered" evidence="3">
    <location>
        <begin position="65"/>
        <end position="86"/>
    </location>
</feature>
<dbReference type="HOGENOM" id="CLU_187192_0_0_1"/>
<protein>
    <recommendedName>
        <fullName evidence="2">Protein preY, mitochondrial</fullName>
    </recommendedName>
</protein>
<feature type="chain" id="PRO_5010825554" description="Protein preY, mitochondrial" evidence="4">
    <location>
        <begin position="22"/>
        <end position="86"/>
    </location>
</feature>
<evidence type="ECO:0000313" key="6">
    <source>
        <dbReference type="EMBL" id="AQK65337.1"/>
    </source>
</evidence>
<dbReference type="PaxDb" id="4577-GRMZM2G068149_P01"/>
<gene>
    <name evidence="7" type="primary">LOC100279045</name>
    <name evidence="6" type="ORF">ZEAMMB73_Zm00001d014140</name>
</gene>
<keyword evidence="4" id="KW-0732">Signal</keyword>
<dbReference type="AlphaFoldDB" id="B6UH31"/>
<organism evidence="5">
    <name type="scientific">Zea mays</name>
    <name type="common">Maize</name>
    <dbReference type="NCBI Taxonomy" id="4577"/>
    <lineage>
        <taxon>Eukaryota</taxon>
        <taxon>Viridiplantae</taxon>
        <taxon>Streptophyta</taxon>
        <taxon>Embryophyta</taxon>
        <taxon>Tracheophyta</taxon>
        <taxon>Spermatophyta</taxon>
        <taxon>Magnoliopsida</taxon>
        <taxon>Liliopsida</taxon>
        <taxon>Poales</taxon>
        <taxon>Poaceae</taxon>
        <taxon>PACMAD clade</taxon>
        <taxon>Panicoideae</taxon>
        <taxon>Andropogonodae</taxon>
        <taxon>Andropogoneae</taxon>
        <taxon>Tripsacinae</taxon>
        <taxon>Zea</taxon>
    </lineage>
</organism>
<evidence type="ECO:0000256" key="3">
    <source>
        <dbReference type="SAM" id="MobiDB-lite"/>
    </source>
</evidence>
<dbReference type="PANTHER" id="PTHR33505">
    <property type="entry name" value="ZGC:162634"/>
    <property type="match status" value="1"/>
</dbReference>
<dbReference type="InterPro" id="IPR005651">
    <property type="entry name" value="Trm112-like"/>
</dbReference>
<dbReference type="OMA" id="DNDTNLS"/>
<evidence type="ECO:0000313" key="7">
    <source>
        <dbReference type="EnsemblPlants" id="Zm00001eb222710_P001"/>
    </source>
</evidence>
<dbReference type="Proteomes" id="UP000007305">
    <property type="component" value="Chromosome 5"/>
</dbReference>
<dbReference type="EMBL" id="CM000781">
    <property type="protein sequence ID" value="AQK65337.1"/>
    <property type="molecule type" value="Genomic_DNA"/>
</dbReference>
<dbReference type="SMR" id="B6UH31"/>
<dbReference type="EMBL" id="EU976546">
    <property type="protein sequence ID" value="ACG48664.1"/>
    <property type="molecule type" value="mRNA"/>
</dbReference>
<evidence type="ECO:0000256" key="1">
    <source>
        <dbReference type="ARBA" id="ARBA00038479"/>
    </source>
</evidence>
<dbReference type="PANTHER" id="PTHR33505:SF4">
    <property type="entry name" value="PROTEIN PREY, MITOCHONDRIAL"/>
    <property type="match status" value="1"/>
</dbReference>
<dbReference type="Gene3D" id="2.20.25.10">
    <property type="match status" value="1"/>
</dbReference>
<keyword evidence="8" id="KW-1185">Reference proteome</keyword>
<dbReference type="Pfam" id="PF03966">
    <property type="entry name" value="Trm112p"/>
    <property type="match status" value="1"/>
</dbReference>
<sequence length="86" mass="9067">MRRTAALLSAHCGRSIPLALADVLVCPLSKQPLRYCEVNGSLVSDSAGVAFPVLDGIPSLVPKDGKLLDDQEVKSEQESSTRDSSG</sequence>
<dbReference type="KEGG" id="zma:100279045"/>
<reference evidence="7" key="4">
    <citation type="submission" date="2019-07" db="EMBL/GenBank/DDBJ databases">
        <authorList>
            <person name="Seetharam A."/>
            <person name="Woodhouse M."/>
            <person name="Cannon E."/>
        </authorList>
    </citation>
    <scope>NUCLEOTIDE SEQUENCE [LARGE SCALE GENOMIC DNA]</scope>
    <source>
        <strain evidence="7">cv. B73</strain>
    </source>
</reference>
<evidence type="ECO:0000256" key="4">
    <source>
        <dbReference type="SAM" id="SignalP"/>
    </source>
</evidence>
<evidence type="ECO:0000256" key="2">
    <source>
        <dbReference type="ARBA" id="ARBA00040939"/>
    </source>
</evidence>
<reference evidence="7" key="5">
    <citation type="submission" date="2021-05" db="UniProtKB">
        <authorList>
            <consortium name="EnsemblPlants"/>
        </authorList>
    </citation>
    <scope>IDENTIFICATION</scope>
    <source>
        <strain evidence="7">cv. B73</strain>
    </source>
</reference>
<proteinExistence type="evidence at protein level"/>
<dbReference type="Gramene" id="Zm00001eb222710_T001">
    <property type="protein sequence ID" value="Zm00001eb222710_P001"/>
    <property type="gene ID" value="Zm00001eb222710"/>
</dbReference>
<reference evidence="5" key="1">
    <citation type="journal article" date="2009" name="Plant Mol. Biol.">
        <title>Insights into corn genes derived from large-scale cDNA sequencing.</title>
        <authorList>
            <person name="Alexandrov N.N."/>
            <person name="Brover V.V."/>
            <person name="Freidin S."/>
            <person name="Troukhan M.E."/>
            <person name="Tatarinova T.V."/>
            <person name="Zhang H."/>
            <person name="Swaller T.J."/>
            <person name="Lu Y.P."/>
            <person name="Bouck J."/>
            <person name="Flavell R.B."/>
            <person name="Feldmann K.A."/>
        </authorList>
    </citation>
    <scope>NUCLEOTIDE SEQUENCE</scope>
</reference>
<dbReference type="OrthoDB" id="1884515at2759"/>
<keyword evidence="9" id="KW-1267">Proteomics identification</keyword>
<dbReference type="GeneID" id="100279045"/>
<comment type="similarity">
    <text evidence="1">Belongs to the PREY family.</text>
</comment>
<dbReference type="FunFam" id="2.20.25.10:FF:000023">
    <property type="entry name" value="Predicted protein"/>
    <property type="match status" value="1"/>
</dbReference>
<name>B6UH31_MAIZE</name>
<evidence type="ECO:0000313" key="5">
    <source>
        <dbReference type="EMBL" id="ACG48664.1"/>
    </source>
</evidence>
<dbReference type="IntAct" id="B6UH31">
    <property type="interactions" value="1"/>
</dbReference>
<reference evidence="8" key="2">
    <citation type="journal article" date="2009" name="Science">
        <title>The B73 maize genome: complexity, diversity, and dynamics.</title>
        <authorList>
            <person name="Schnable P.S."/>
            <person name="Ware D."/>
            <person name="Fulton R.S."/>
            <person name="Stein J.C."/>
            <person name="Wei F."/>
            <person name="Pasternak S."/>
            <person name="Liang C."/>
            <person name="Zhang J."/>
            <person name="Fulton L."/>
            <person name="Graves T.A."/>
            <person name="Minx P."/>
            <person name="Reily A.D."/>
            <person name="Courtney L."/>
            <person name="Kruchowski S.S."/>
            <person name="Tomlinson C."/>
            <person name="Strong C."/>
            <person name="Delehaunty K."/>
            <person name="Fronick C."/>
            <person name="Courtney B."/>
            <person name="Rock S.M."/>
            <person name="Belter E."/>
            <person name="Du F."/>
            <person name="Kim K."/>
            <person name="Abbott R.M."/>
            <person name="Cotton M."/>
            <person name="Levy A."/>
            <person name="Marchetto P."/>
            <person name="Ochoa K."/>
            <person name="Jackson S.M."/>
            <person name="Gillam B."/>
            <person name="Chen W."/>
            <person name="Yan L."/>
            <person name="Higginbotham J."/>
            <person name="Cardenas M."/>
            <person name="Waligorski J."/>
            <person name="Applebaum E."/>
            <person name="Phelps L."/>
            <person name="Falcone J."/>
            <person name="Kanchi K."/>
            <person name="Thane T."/>
            <person name="Scimone A."/>
            <person name="Thane N."/>
            <person name="Henke J."/>
            <person name="Wang T."/>
            <person name="Ruppert J."/>
            <person name="Shah N."/>
            <person name="Rotter K."/>
            <person name="Hodges J."/>
            <person name="Ingenthron E."/>
            <person name="Cordes M."/>
            <person name="Kohlberg S."/>
            <person name="Sgro J."/>
            <person name="Delgado B."/>
            <person name="Mead K."/>
            <person name="Chinwalla A."/>
            <person name="Leonard S."/>
            <person name="Crouse K."/>
            <person name="Collura K."/>
            <person name="Kudrna D."/>
            <person name="Currie J."/>
            <person name="He R."/>
            <person name="Angelova A."/>
            <person name="Rajasekar S."/>
            <person name="Mueller T."/>
            <person name="Lomeli R."/>
            <person name="Scara G."/>
            <person name="Ko A."/>
            <person name="Delaney K."/>
            <person name="Wissotski M."/>
            <person name="Lopez G."/>
            <person name="Campos D."/>
            <person name="Braidotti M."/>
            <person name="Ashley E."/>
            <person name="Golser W."/>
            <person name="Kim H."/>
            <person name="Lee S."/>
            <person name="Lin J."/>
            <person name="Dujmic Z."/>
            <person name="Kim W."/>
            <person name="Talag J."/>
            <person name="Zuccolo A."/>
            <person name="Fan C."/>
            <person name="Sebastian A."/>
            <person name="Kramer M."/>
            <person name="Spiegel L."/>
            <person name="Nascimento L."/>
            <person name="Zutavern T."/>
            <person name="Miller B."/>
            <person name="Ambroise C."/>
            <person name="Muller S."/>
            <person name="Spooner W."/>
            <person name="Narechania A."/>
            <person name="Ren L."/>
            <person name="Wei S."/>
            <person name="Kumari S."/>
            <person name="Faga B."/>
            <person name="Levy M.J."/>
            <person name="McMahan L."/>
            <person name="Van Buren P."/>
            <person name="Vaughn M.W."/>
            <person name="Ying K."/>
            <person name="Yeh C.-T."/>
            <person name="Emrich S.J."/>
            <person name="Jia Y."/>
            <person name="Kalyanaraman A."/>
            <person name="Hsia A.-P."/>
            <person name="Barbazuk W.B."/>
            <person name="Baucom R.S."/>
            <person name="Brutnell T.P."/>
            <person name="Carpita N.C."/>
            <person name="Chaparro C."/>
            <person name="Chia J.-M."/>
            <person name="Deragon J.-M."/>
            <person name="Estill J.C."/>
            <person name="Fu Y."/>
            <person name="Jeddeloh J.A."/>
            <person name="Han Y."/>
            <person name="Lee H."/>
            <person name="Li P."/>
            <person name="Lisch D.R."/>
            <person name="Liu S."/>
            <person name="Liu Z."/>
            <person name="Nagel D.H."/>
            <person name="McCann M.C."/>
            <person name="SanMiguel P."/>
            <person name="Myers A.M."/>
            <person name="Nettleton D."/>
            <person name="Nguyen J."/>
            <person name="Penning B.W."/>
            <person name="Ponnala L."/>
            <person name="Schneider K.L."/>
            <person name="Schwartz D.C."/>
            <person name="Sharma A."/>
            <person name="Soderlund C."/>
            <person name="Springer N.M."/>
            <person name="Sun Q."/>
            <person name="Wang H."/>
            <person name="Waterman M."/>
            <person name="Westerman R."/>
            <person name="Wolfgruber T.K."/>
            <person name="Yang L."/>
            <person name="Yu Y."/>
            <person name="Zhang L."/>
            <person name="Zhou S."/>
            <person name="Zhu Q."/>
            <person name="Bennetzen J.L."/>
            <person name="Dawe R.K."/>
            <person name="Jiang J."/>
            <person name="Jiang N."/>
            <person name="Presting G.G."/>
            <person name="Wessler S.R."/>
            <person name="Aluru S."/>
            <person name="Martienssen R.A."/>
            <person name="Clifton S.W."/>
            <person name="McCombie W.R."/>
            <person name="Wing R.A."/>
            <person name="Wilson R.K."/>
        </authorList>
    </citation>
    <scope>NUCLEOTIDE SEQUENCE [LARGE SCALE GENOMIC DNA]</scope>
    <source>
        <strain evidence="8">cv. B73</strain>
    </source>
</reference>
<evidence type="ECO:0000313" key="8">
    <source>
        <dbReference type="Proteomes" id="UP000007305"/>
    </source>
</evidence>